<feature type="transmembrane region" description="Helical" evidence="2">
    <location>
        <begin position="563"/>
        <end position="586"/>
    </location>
</feature>
<feature type="compositionally biased region" description="Basic and acidic residues" evidence="1">
    <location>
        <begin position="99"/>
        <end position="108"/>
    </location>
</feature>
<evidence type="ECO:0000256" key="1">
    <source>
        <dbReference type="SAM" id="MobiDB-lite"/>
    </source>
</evidence>
<keyword evidence="4" id="KW-1185">Reference proteome</keyword>
<feature type="transmembrane region" description="Helical" evidence="2">
    <location>
        <begin position="513"/>
        <end position="532"/>
    </location>
</feature>
<dbReference type="AlphaFoldDB" id="A0A165SB79"/>
<dbReference type="STRING" id="1314782.A0A165SB79"/>
<evidence type="ECO:0000256" key="2">
    <source>
        <dbReference type="SAM" id="Phobius"/>
    </source>
</evidence>
<evidence type="ECO:0008006" key="5">
    <source>
        <dbReference type="Google" id="ProtNLM"/>
    </source>
</evidence>
<feature type="compositionally biased region" description="Low complexity" evidence="1">
    <location>
        <begin position="76"/>
        <end position="98"/>
    </location>
</feature>
<keyword evidence="2" id="KW-0812">Transmembrane</keyword>
<gene>
    <name evidence="3" type="ORF">NEOLEDRAFT_1178985</name>
</gene>
<sequence length="687" mass="76695">MPPTPPTTVPGFSDSDVSAVPLSFAIPSVDSSTDEQTGGAPSQFLSPHWYSAQSSPRACSTRTLNDNGDNGPVLGLTLRPPSRLSALSSRSSLGLPLERSSDESDRSRGIQSSSASTLATAEVTPSLWRQSVLSFSHVAEPGGEAPIRIDLQPIKAKSVARYNRGVIVKRREHTDPITPMQRDFSFDGPMPDGWEICIQPEGALYFYHKNKRVVTDSNMTDPHTSGIILDCIIHVESALKRNGIEMPEDCEIALELLPQEDGSDSSKCGYYFVDNQTRSLFWFDTYDAVSLLEEVEGEICLRHMKLELESQYWACIMYPIEGSRFHCEMYPNHREVESELIQEVQGILMHATVDAMTSSSSTTPYRHDVSEKMLGIVSKAKEIGNVNGYSACVISRLMGTFAHTRFLHYYGLPSARLSRSQSVYGIPTNQRSWLICIVSPLLFNSPELYRKLLEEIWVDRQINYQSWGLLLSKLQGEWEHVSITSTVMLTVNVGFLAIQSVDRAIDVRSAAQAASYLGAVLSVGSIVMGLILTKGHRTIVHDDAEVAQMYLWSKYHETWGMEILAIMYGLPHALLMWSMTAFFTALSLQYFQLNPNMEATSISMRVTFGLIWLVILVLIIWFLLSDWLGRRKSFWVGLTEYTDSLGWRLANVLESVKKPNWLCIRRPAKGEGQGGREMGDVTSDSAA</sequence>
<name>A0A165SB79_9AGAM</name>
<dbReference type="Proteomes" id="UP000076761">
    <property type="component" value="Unassembled WGS sequence"/>
</dbReference>
<keyword evidence="2" id="KW-1133">Transmembrane helix</keyword>
<dbReference type="OrthoDB" id="2657661at2759"/>
<dbReference type="EMBL" id="KV425575">
    <property type="protein sequence ID" value="KZT24910.1"/>
    <property type="molecule type" value="Genomic_DNA"/>
</dbReference>
<feature type="transmembrane region" description="Helical" evidence="2">
    <location>
        <begin position="606"/>
        <end position="624"/>
    </location>
</feature>
<evidence type="ECO:0000313" key="3">
    <source>
        <dbReference type="EMBL" id="KZT24910.1"/>
    </source>
</evidence>
<organism evidence="3 4">
    <name type="scientific">Neolentinus lepideus HHB14362 ss-1</name>
    <dbReference type="NCBI Taxonomy" id="1314782"/>
    <lineage>
        <taxon>Eukaryota</taxon>
        <taxon>Fungi</taxon>
        <taxon>Dikarya</taxon>
        <taxon>Basidiomycota</taxon>
        <taxon>Agaricomycotina</taxon>
        <taxon>Agaricomycetes</taxon>
        <taxon>Gloeophyllales</taxon>
        <taxon>Gloeophyllaceae</taxon>
        <taxon>Neolentinus</taxon>
    </lineage>
</organism>
<reference evidence="3 4" key="1">
    <citation type="journal article" date="2016" name="Mol. Biol. Evol.">
        <title>Comparative Genomics of Early-Diverging Mushroom-Forming Fungi Provides Insights into the Origins of Lignocellulose Decay Capabilities.</title>
        <authorList>
            <person name="Nagy L.G."/>
            <person name="Riley R."/>
            <person name="Tritt A."/>
            <person name="Adam C."/>
            <person name="Daum C."/>
            <person name="Floudas D."/>
            <person name="Sun H."/>
            <person name="Yadav J.S."/>
            <person name="Pangilinan J."/>
            <person name="Larsson K.H."/>
            <person name="Matsuura K."/>
            <person name="Barry K."/>
            <person name="Labutti K."/>
            <person name="Kuo R."/>
            <person name="Ohm R.A."/>
            <person name="Bhattacharya S.S."/>
            <person name="Shirouzu T."/>
            <person name="Yoshinaga Y."/>
            <person name="Martin F.M."/>
            <person name="Grigoriev I.V."/>
            <person name="Hibbett D.S."/>
        </authorList>
    </citation>
    <scope>NUCLEOTIDE SEQUENCE [LARGE SCALE GENOMIC DNA]</scope>
    <source>
        <strain evidence="3 4">HHB14362 ss-1</strain>
    </source>
</reference>
<dbReference type="InParanoid" id="A0A165SB79"/>
<evidence type="ECO:0000313" key="4">
    <source>
        <dbReference type="Proteomes" id="UP000076761"/>
    </source>
</evidence>
<protein>
    <recommendedName>
        <fullName evidence="5">WW domain-containing protein</fullName>
    </recommendedName>
</protein>
<keyword evidence="2" id="KW-0472">Membrane</keyword>
<proteinExistence type="predicted"/>
<feature type="region of interest" description="Disordered" evidence="1">
    <location>
        <begin position="28"/>
        <end position="117"/>
    </location>
</feature>
<feature type="compositionally biased region" description="Polar residues" evidence="1">
    <location>
        <begin position="29"/>
        <end position="68"/>
    </location>
</feature>
<accession>A0A165SB79</accession>